<evidence type="ECO:0000256" key="10">
    <source>
        <dbReference type="SAM" id="Phobius"/>
    </source>
</evidence>
<keyword evidence="3" id="KW-1003">Cell membrane</keyword>
<dbReference type="FunFam" id="1.20.1250.20:FF:000218">
    <property type="entry name" value="facilitated trehalose transporter Tret1"/>
    <property type="match status" value="1"/>
</dbReference>
<keyword evidence="6 10" id="KW-1133">Transmembrane helix</keyword>
<keyword evidence="8" id="KW-0325">Glycoprotein</keyword>
<dbReference type="PROSITE" id="PS00216">
    <property type="entry name" value="SUGAR_TRANSPORT_1"/>
    <property type="match status" value="1"/>
</dbReference>
<organism evidence="12 13">
    <name type="scientific">Ladona fulva</name>
    <name type="common">Scarce chaser dragonfly</name>
    <name type="synonym">Libellula fulva</name>
    <dbReference type="NCBI Taxonomy" id="123851"/>
    <lineage>
        <taxon>Eukaryota</taxon>
        <taxon>Metazoa</taxon>
        <taxon>Ecdysozoa</taxon>
        <taxon>Arthropoda</taxon>
        <taxon>Hexapoda</taxon>
        <taxon>Insecta</taxon>
        <taxon>Pterygota</taxon>
        <taxon>Palaeoptera</taxon>
        <taxon>Odonata</taxon>
        <taxon>Epiprocta</taxon>
        <taxon>Anisoptera</taxon>
        <taxon>Libelluloidea</taxon>
        <taxon>Libellulidae</taxon>
        <taxon>Ladona</taxon>
    </lineage>
</organism>
<dbReference type="InterPro" id="IPR036259">
    <property type="entry name" value="MFS_trans_sf"/>
</dbReference>
<dbReference type="Proteomes" id="UP000792457">
    <property type="component" value="Unassembled WGS sequence"/>
</dbReference>
<dbReference type="InterPro" id="IPR020846">
    <property type="entry name" value="MFS_dom"/>
</dbReference>
<proteinExistence type="inferred from homology"/>
<dbReference type="InterPro" id="IPR005828">
    <property type="entry name" value="MFS_sugar_transport-like"/>
</dbReference>
<evidence type="ECO:0000313" key="13">
    <source>
        <dbReference type="Proteomes" id="UP000792457"/>
    </source>
</evidence>
<evidence type="ECO:0000256" key="8">
    <source>
        <dbReference type="ARBA" id="ARBA00023180"/>
    </source>
</evidence>
<feature type="transmembrane region" description="Helical" evidence="10">
    <location>
        <begin position="488"/>
        <end position="510"/>
    </location>
</feature>
<feature type="transmembrane region" description="Helical" evidence="10">
    <location>
        <begin position="517"/>
        <end position="537"/>
    </location>
</feature>
<gene>
    <name evidence="12" type="ORF">J437_LFUL003410</name>
</gene>
<dbReference type="EMBL" id="KZ308314">
    <property type="protein sequence ID" value="KAG8227204.1"/>
    <property type="molecule type" value="Genomic_DNA"/>
</dbReference>
<feature type="transmembrane region" description="Helical" evidence="10">
    <location>
        <begin position="160"/>
        <end position="178"/>
    </location>
</feature>
<keyword evidence="7 10" id="KW-0472">Membrane</keyword>
<evidence type="ECO:0000256" key="6">
    <source>
        <dbReference type="ARBA" id="ARBA00022989"/>
    </source>
</evidence>
<dbReference type="InterPro" id="IPR050549">
    <property type="entry name" value="MFS_Trehalose_Transporter"/>
</dbReference>
<dbReference type="PANTHER" id="PTHR48021:SF1">
    <property type="entry name" value="GH07001P-RELATED"/>
    <property type="match status" value="1"/>
</dbReference>
<comment type="caution">
    <text evidence="12">The sequence shown here is derived from an EMBL/GenBank/DDBJ whole genome shotgun (WGS) entry which is preliminary data.</text>
</comment>
<evidence type="ECO:0000256" key="3">
    <source>
        <dbReference type="ARBA" id="ARBA00022475"/>
    </source>
</evidence>
<dbReference type="NCBIfam" id="TIGR00879">
    <property type="entry name" value="SP"/>
    <property type="match status" value="1"/>
</dbReference>
<dbReference type="Pfam" id="PF00083">
    <property type="entry name" value="Sugar_tr"/>
    <property type="match status" value="2"/>
</dbReference>
<evidence type="ECO:0000256" key="5">
    <source>
        <dbReference type="ARBA" id="ARBA00022692"/>
    </source>
</evidence>
<dbReference type="PROSITE" id="PS50850">
    <property type="entry name" value="MFS"/>
    <property type="match status" value="2"/>
</dbReference>
<accession>A0A8K0K431</accession>
<feature type="transmembrane region" description="Helical" evidence="10">
    <location>
        <begin position="383"/>
        <end position="409"/>
    </location>
</feature>
<feature type="transmembrane region" description="Helical" evidence="10">
    <location>
        <begin position="601"/>
        <end position="621"/>
    </location>
</feature>
<sequence length="910" mass="97904">MLDNAVDLFMPMRKDTMDYCAELLRTGMSKATIASLAAGTAIGWSSPMMDRLMGITGSYEPLERPLTEDESSWVSSLMALGALPGTLIGGLLIDKIGRRNSFILLGGIPAIIGWITMLLAHNPGTLYAGRFLIGVSAGAANTLAPVYIAEVSSASERGALCSMPQLMNTFGVMVQYTVGPYVSYHVLAGIDLIFPIVFVIGFFLIPESPYYLLAKSKRKDAEKSLVWFRGGGRMKNDEPPAVDVSHELNRMAQAIDESGIKDSSLLDSFKDVFASKGNRRAFLVTAGLLFAQQFSGIMVVLFNAETILRGSGDSKMTLSPSEAAMVVGAVQILASLVETMLADRAGRRPLLMLSCILSSVSLIALGVHAYLDVNQHEKALSISWLPTASVVLFIITYILGLGPLPWAVLGEVFPSSCKSGASILSGCFCGLLAFVTSVTFLPLSLAIACLSLLGAGAAMGWTSPVIDHLQGKVGSYRPLYRPLTTEEASWVSSLMTLGAMLGPLCGGICVDRIGRKYTLLLMGGVPAVIGWILVLLARNAQMLYAARFLTGIATGSASTIGPAYIAEVSSPSVRGTLASLPQLMMALGLWLQYLVGPYSSYYGLGGMNLAISILFLSSFSFMPESPYFLIAAGKKEQAQGSLSWLRGRSRGNNAVNTNVEDGKELERITAAVTESGISGYSLRDCFRELFSSPGNRRAFMIMSVVMLTQQFCGINAVTFNAETIFRGSNDKDPFLGPSESAIVLGAVQFSFSFLETFLADKTGRRPLLLFSTMLAAISLSVLGVHSYLNVHQHQTAVKVDWLPMVCLILFEISFSIGIGPLSWAVLGELFPSSSKSAAGILCGSIAWFSGFVVTRTYQPIVQAADAYTAYWFYAVCSLGGFTFIFIFLPETKRKTLEHIQKDLEGHKQNV</sequence>
<reference evidence="12" key="1">
    <citation type="submission" date="2013-04" db="EMBL/GenBank/DDBJ databases">
        <authorList>
            <person name="Qu J."/>
            <person name="Murali S.C."/>
            <person name="Bandaranaike D."/>
            <person name="Bellair M."/>
            <person name="Blankenburg K."/>
            <person name="Chao H."/>
            <person name="Dinh H."/>
            <person name="Doddapaneni H."/>
            <person name="Downs B."/>
            <person name="Dugan-Rocha S."/>
            <person name="Elkadiri S."/>
            <person name="Gnanaolivu R.D."/>
            <person name="Hernandez B."/>
            <person name="Javaid M."/>
            <person name="Jayaseelan J.C."/>
            <person name="Lee S."/>
            <person name="Li M."/>
            <person name="Ming W."/>
            <person name="Munidasa M."/>
            <person name="Muniz J."/>
            <person name="Nguyen L."/>
            <person name="Ongeri F."/>
            <person name="Osuji N."/>
            <person name="Pu L.-L."/>
            <person name="Puazo M."/>
            <person name="Qu C."/>
            <person name="Quiroz J."/>
            <person name="Raj R."/>
            <person name="Weissenberger G."/>
            <person name="Xin Y."/>
            <person name="Zou X."/>
            <person name="Han Y."/>
            <person name="Richards S."/>
            <person name="Worley K."/>
            <person name="Muzny D."/>
            <person name="Gibbs R."/>
        </authorList>
    </citation>
    <scope>NUCLEOTIDE SEQUENCE</scope>
    <source>
        <strain evidence="12">Sampled in the wild</strain>
    </source>
</reference>
<feature type="transmembrane region" description="Helical" evidence="10">
    <location>
        <begin position="73"/>
        <end position="93"/>
    </location>
</feature>
<feature type="transmembrane region" description="Helical" evidence="10">
    <location>
        <begin position="281"/>
        <end position="303"/>
    </location>
</feature>
<feature type="transmembrane region" description="Helical" evidence="10">
    <location>
        <begin position="127"/>
        <end position="148"/>
    </location>
</feature>
<feature type="transmembrane region" description="Helical" evidence="10">
    <location>
        <begin position="102"/>
        <end position="121"/>
    </location>
</feature>
<evidence type="ECO:0000256" key="4">
    <source>
        <dbReference type="ARBA" id="ARBA00022597"/>
    </source>
</evidence>
<keyword evidence="2" id="KW-0813">Transport</keyword>
<feature type="transmembrane region" description="Helical" evidence="10">
    <location>
        <begin position="421"/>
        <end position="454"/>
    </location>
</feature>
<evidence type="ECO:0000256" key="7">
    <source>
        <dbReference type="ARBA" id="ARBA00023136"/>
    </source>
</evidence>
<dbReference type="PRINTS" id="PR00171">
    <property type="entry name" value="SUGRTRNSPORT"/>
</dbReference>
<feature type="transmembrane region" description="Helical" evidence="10">
    <location>
        <begin position="838"/>
        <end position="857"/>
    </location>
</feature>
<dbReference type="GO" id="GO:0005886">
    <property type="term" value="C:plasma membrane"/>
    <property type="evidence" value="ECO:0007669"/>
    <property type="project" value="UniProtKB-SubCell"/>
</dbReference>
<feature type="transmembrane region" description="Helical" evidence="10">
    <location>
        <begin position="577"/>
        <end position="595"/>
    </location>
</feature>
<comment type="similarity">
    <text evidence="9">Belongs to the major facilitator superfamily. Sugar transporter (TC 2.A.1.1) family. Trehalose transporter subfamily.</text>
</comment>
<dbReference type="PANTHER" id="PTHR48021">
    <property type="match status" value="1"/>
</dbReference>
<evidence type="ECO:0000256" key="2">
    <source>
        <dbReference type="ARBA" id="ARBA00022448"/>
    </source>
</evidence>
<dbReference type="SUPFAM" id="SSF103473">
    <property type="entry name" value="MFS general substrate transporter"/>
    <property type="match status" value="2"/>
</dbReference>
<evidence type="ECO:0000313" key="12">
    <source>
        <dbReference type="EMBL" id="KAG8227204.1"/>
    </source>
</evidence>
<feature type="transmembrane region" description="Helical" evidence="10">
    <location>
        <begin position="184"/>
        <end position="205"/>
    </location>
</feature>
<comment type="subcellular location">
    <subcellularLocation>
        <location evidence="1">Cell membrane</location>
        <topology evidence="1">Multi-pass membrane protein</topology>
    </subcellularLocation>
</comment>
<dbReference type="InterPro" id="IPR005829">
    <property type="entry name" value="Sugar_transporter_CS"/>
</dbReference>
<evidence type="ECO:0000256" key="9">
    <source>
        <dbReference type="ARBA" id="ARBA00024348"/>
    </source>
</evidence>
<keyword evidence="4" id="KW-0762">Sugar transport</keyword>
<feature type="transmembrane region" description="Helical" evidence="10">
    <location>
        <begin position="323"/>
        <end position="342"/>
    </location>
</feature>
<reference evidence="12" key="2">
    <citation type="submission" date="2017-10" db="EMBL/GenBank/DDBJ databases">
        <title>Ladona fulva Genome sequencing and assembly.</title>
        <authorList>
            <person name="Murali S."/>
            <person name="Richards S."/>
            <person name="Bandaranaike D."/>
            <person name="Bellair M."/>
            <person name="Blankenburg K."/>
            <person name="Chao H."/>
            <person name="Dinh H."/>
            <person name="Doddapaneni H."/>
            <person name="Dugan-Rocha S."/>
            <person name="Elkadiri S."/>
            <person name="Gnanaolivu R."/>
            <person name="Hernandez B."/>
            <person name="Skinner E."/>
            <person name="Javaid M."/>
            <person name="Lee S."/>
            <person name="Li M."/>
            <person name="Ming W."/>
            <person name="Munidasa M."/>
            <person name="Muniz J."/>
            <person name="Nguyen L."/>
            <person name="Hughes D."/>
            <person name="Osuji N."/>
            <person name="Pu L.-L."/>
            <person name="Puazo M."/>
            <person name="Qu C."/>
            <person name="Quiroz J."/>
            <person name="Raj R."/>
            <person name="Weissenberger G."/>
            <person name="Xin Y."/>
            <person name="Zou X."/>
            <person name="Han Y."/>
            <person name="Worley K."/>
            <person name="Muzny D."/>
            <person name="Gibbs R."/>
        </authorList>
    </citation>
    <scope>NUCLEOTIDE SEQUENCE</scope>
    <source>
        <strain evidence="12">Sampled in the wild</strain>
    </source>
</reference>
<feature type="transmembrane region" description="Helical" evidence="10">
    <location>
        <begin position="869"/>
        <end position="888"/>
    </location>
</feature>
<protein>
    <recommendedName>
        <fullName evidence="11">Major facilitator superfamily (MFS) profile domain-containing protein</fullName>
    </recommendedName>
</protein>
<keyword evidence="13" id="KW-1185">Reference proteome</keyword>
<feature type="domain" description="Major facilitator superfamily (MFS) profile" evidence="11">
    <location>
        <begin position="1"/>
        <end position="451"/>
    </location>
</feature>
<dbReference type="PROSITE" id="PS00217">
    <property type="entry name" value="SUGAR_TRANSPORT_2"/>
    <property type="match status" value="2"/>
</dbReference>
<name>A0A8K0K431_LADFU</name>
<dbReference type="InterPro" id="IPR003663">
    <property type="entry name" value="Sugar/inositol_transpt"/>
</dbReference>
<feature type="transmembrane region" description="Helical" evidence="10">
    <location>
        <begin position="349"/>
        <end position="371"/>
    </location>
</feature>
<dbReference type="GO" id="GO:0022857">
    <property type="term" value="F:transmembrane transporter activity"/>
    <property type="evidence" value="ECO:0007669"/>
    <property type="project" value="InterPro"/>
</dbReference>
<dbReference type="OrthoDB" id="4142200at2759"/>
<keyword evidence="5 10" id="KW-0812">Transmembrane</keyword>
<dbReference type="AlphaFoldDB" id="A0A8K0K431"/>
<dbReference type="FunFam" id="1.20.1250.20:FF:000055">
    <property type="entry name" value="Facilitated trehalose transporter Tret1-2 homolog"/>
    <property type="match status" value="1"/>
</dbReference>
<evidence type="ECO:0000256" key="1">
    <source>
        <dbReference type="ARBA" id="ARBA00004651"/>
    </source>
</evidence>
<feature type="transmembrane region" description="Helical" evidence="10">
    <location>
        <begin position="801"/>
        <end position="826"/>
    </location>
</feature>
<feature type="transmembrane region" description="Helical" evidence="10">
    <location>
        <begin position="543"/>
        <end position="565"/>
    </location>
</feature>
<feature type="transmembrane region" description="Helical" evidence="10">
    <location>
        <begin position="767"/>
        <end position="789"/>
    </location>
</feature>
<feature type="domain" description="Major facilitator superfamily (MFS) profile" evidence="11">
    <location>
        <begin position="444"/>
        <end position="892"/>
    </location>
</feature>
<dbReference type="Gene3D" id="1.20.1250.20">
    <property type="entry name" value="MFS general substrate transporter like domains"/>
    <property type="match status" value="2"/>
</dbReference>
<evidence type="ECO:0000259" key="11">
    <source>
        <dbReference type="PROSITE" id="PS50850"/>
    </source>
</evidence>